<protein>
    <recommendedName>
        <fullName evidence="2">J domain-containing protein</fullName>
    </recommendedName>
</protein>
<dbReference type="Pfam" id="PF23551">
    <property type="entry name" value="Zn_ribbon_20"/>
    <property type="match status" value="1"/>
</dbReference>
<dbReference type="PANTHER" id="PTHR44137">
    <property type="entry name" value="BNAC03G44070D PROTEIN"/>
    <property type="match status" value="1"/>
</dbReference>
<reference evidence="3" key="1">
    <citation type="submission" date="2023-07" db="EMBL/GenBank/DDBJ databases">
        <title>draft genome sequence of fig (Ficus carica).</title>
        <authorList>
            <person name="Takahashi T."/>
            <person name="Nishimura K."/>
        </authorList>
    </citation>
    <scope>NUCLEOTIDE SEQUENCE</scope>
</reference>
<dbReference type="PRINTS" id="PR00625">
    <property type="entry name" value="JDOMAIN"/>
</dbReference>
<dbReference type="Pfam" id="PF00226">
    <property type="entry name" value="DnaJ"/>
    <property type="match status" value="1"/>
</dbReference>
<sequence>MECNKEDALKAKRMAEKKFEEKDLVGAKRFALKAQNLYPKIDGLRQLIATLDVYISAEEMRNGERDWYRVLGVDPLADEATLRNQFKKLAADIHPDRNKSVGAVGAFKILSEAYGLLSDHDKRKGYNLARERTCKFENILGRQSSVPDGQNGVPNLLNRKVSNETDYGGTGQNGVPNLSNINVSNERDRKGKGKIGVLNISNENVSNERDCKGKGKIGVPDLSNENGSAERDCKGANYIQQLSVSGSSSPIKPTFWTICNGCTVHYKYHRKYLRRNLLCANCSRRFLALEVPPPPTDRNRSAEPLASPLQKHKAGESTINNSSSARETIPTSTTSIVEWVRFSGLDSSQKTFQVGLFSDMKKKVVSAESMKAPTSTTSMGRARFSGRNSYQKTSRAGLFSAVNLIVNKEVSVERMRAPTSATSMGLATFSGLDSSPKTFQAGLFSEEWGNREISTASMRTPTYTTGTERARFAGLNSRLKNFHPTERMRVPTSTTSMRLARFSGFDSSQRTFRAGIFSDVKVREERDVSAEGMRAPTSVNDCWRWKRRFKEGALDVPMVPRTGTLVLKKVVSGVTLRSVVTGDEHKKRGRMINRIGIGGVAVKTALGSQEGGTGTAATTWTERVGTGKLSFTKELPHEEMRKMLMEKAKKEIGGKLSEWKIAVVSEIPYKSKEMSEKQRGKKEAAKPGVKESTGKIAVRKFASNLTLNIPDPVSMTIAEPHFYDFNENRTTSAFNCNQVWAAYDPEDGMPRLYALIHNLMADEPFRVSISWLNSKSTDEFSPLSWTVSGIPRACGEFRVGMHGDYDSLVSFSHQVKWTYVAREVVQIYPSKGDVWAIMYRRSPNWNEHRPKEVIRKYYMVEVIRDYNEERGVTVIPLAKAVGYKTVFCRHWDSKEVEVIPREEMFRFSHQVPSHLLTGNEHPDDPSKWFHLDPAAIPSELLQETNGARKQEKVKTAAKPLEQDPIKSSKRHKVVAEKNGKENGGNVVVYNRRGIGKAKMI</sequence>
<proteinExistence type="predicted"/>
<dbReference type="SUPFAM" id="SSF46565">
    <property type="entry name" value="Chaperone J-domain"/>
    <property type="match status" value="1"/>
</dbReference>
<dbReference type="AlphaFoldDB" id="A0AA88DKM0"/>
<dbReference type="Proteomes" id="UP001187192">
    <property type="component" value="Unassembled WGS sequence"/>
</dbReference>
<feature type="region of interest" description="Disordered" evidence="1">
    <location>
        <begin position="291"/>
        <end position="327"/>
    </location>
</feature>
<dbReference type="EMBL" id="BTGU01000064">
    <property type="protein sequence ID" value="GMN56619.1"/>
    <property type="molecule type" value="Genomic_DNA"/>
</dbReference>
<evidence type="ECO:0000256" key="1">
    <source>
        <dbReference type="SAM" id="MobiDB-lite"/>
    </source>
</evidence>
<feature type="compositionally biased region" description="Polar residues" evidence="1">
    <location>
        <begin position="317"/>
        <end position="327"/>
    </location>
</feature>
<dbReference type="PANTHER" id="PTHR44137:SF51">
    <property type="entry name" value="MOLECULAR CHAPERONE HSP40_DNAJ FAMILY PROTEIN"/>
    <property type="match status" value="1"/>
</dbReference>
<name>A0AA88DKM0_FICCA</name>
<gene>
    <name evidence="3" type="ORF">TIFTF001_025734</name>
</gene>
<dbReference type="InterPro" id="IPR036869">
    <property type="entry name" value="J_dom_sf"/>
</dbReference>
<comment type="caution">
    <text evidence="3">The sequence shown here is derived from an EMBL/GenBank/DDBJ whole genome shotgun (WGS) entry which is preliminary data.</text>
</comment>
<feature type="domain" description="J" evidence="2">
    <location>
        <begin position="66"/>
        <end position="130"/>
    </location>
</feature>
<dbReference type="Gene3D" id="1.10.287.110">
    <property type="entry name" value="DnaJ domain"/>
    <property type="match status" value="1"/>
</dbReference>
<accession>A0AA88DKM0</accession>
<evidence type="ECO:0000259" key="2">
    <source>
        <dbReference type="PROSITE" id="PS50076"/>
    </source>
</evidence>
<evidence type="ECO:0000313" key="4">
    <source>
        <dbReference type="Proteomes" id="UP001187192"/>
    </source>
</evidence>
<dbReference type="InterPro" id="IPR024593">
    <property type="entry name" value="DUF3444"/>
</dbReference>
<keyword evidence="4" id="KW-1185">Reference proteome</keyword>
<dbReference type="CDD" id="cd06257">
    <property type="entry name" value="DnaJ"/>
    <property type="match status" value="1"/>
</dbReference>
<dbReference type="InterPro" id="IPR056988">
    <property type="entry name" value="Zn_ribbon_pln"/>
</dbReference>
<evidence type="ECO:0000313" key="3">
    <source>
        <dbReference type="EMBL" id="GMN56619.1"/>
    </source>
</evidence>
<dbReference type="InterPro" id="IPR001623">
    <property type="entry name" value="DnaJ_domain"/>
</dbReference>
<organism evidence="3 4">
    <name type="scientific">Ficus carica</name>
    <name type="common">Common fig</name>
    <dbReference type="NCBI Taxonomy" id="3494"/>
    <lineage>
        <taxon>Eukaryota</taxon>
        <taxon>Viridiplantae</taxon>
        <taxon>Streptophyta</taxon>
        <taxon>Embryophyta</taxon>
        <taxon>Tracheophyta</taxon>
        <taxon>Spermatophyta</taxon>
        <taxon>Magnoliopsida</taxon>
        <taxon>eudicotyledons</taxon>
        <taxon>Gunneridae</taxon>
        <taxon>Pentapetalae</taxon>
        <taxon>rosids</taxon>
        <taxon>fabids</taxon>
        <taxon>Rosales</taxon>
        <taxon>Moraceae</taxon>
        <taxon>Ficeae</taxon>
        <taxon>Ficus</taxon>
    </lineage>
</organism>
<dbReference type="PROSITE" id="PS50076">
    <property type="entry name" value="DNAJ_2"/>
    <property type="match status" value="1"/>
</dbReference>
<dbReference type="Pfam" id="PF11926">
    <property type="entry name" value="DUF3444"/>
    <property type="match status" value="1"/>
</dbReference>
<dbReference type="SMART" id="SM00271">
    <property type="entry name" value="DnaJ"/>
    <property type="match status" value="1"/>
</dbReference>